<gene>
    <name evidence="2" type="ORF">DP114_06615</name>
</gene>
<evidence type="ECO:0000259" key="1">
    <source>
        <dbReference type="Pfam" id="PF03372"/>
    </source>
</evidence>
<reference evidence="2 3" key="1">
    <citation type="submission" date="2018-06" db="EMBL/GenBank/DDBJ databases">
        <title>Comparative genomics of Brasilonema spp. strains.</title>
        <authorList>
            <person name="Alvarenga D.O."/>
            <person name="Fiore M.F."/>
            <person name="Varani A.M."/>
        </authorList>
    </citation>
    <scope>NUCLEOTIDE SEQUENCE [LARGE SCALE GENOMIC DNA]</scope>
    <source>
        <strain evidence="2 3">CENA114</strain>
    </source>
</reference>
<proteinExistence type="predicted"/>
<keyword evidence="2" id="KW-0540">Nuclease</keyword>
<dbReference type="GO" id="GO:0003677">
    <property type="term" value="F:DNA binding"/>
    <property type="evidence" value="ECO:0007669"/>
    <property type="project" value="InterPro"/>
</dbReference>
<dbReference type="PANTHER" id="PTHR14859:SF1">
    <property type="entry name" value="PGAP2-INTERACTING PROTEIN"/>
    <property type="match status" value="1"/>
</dbReference>
<keyword evidence="2" id="KW-0378">Hydrolase</keyword>
<dbReference type="SUPFAM" id="SSF56219">
    <property type="entry name" value="DNase I-like"/>
    <property type="match status" value="1"/>
</dbReference>
<dbReference type="InterPro" id="IPR020847">
    <property type="entry name" value="AP_endonuclease_F1_BS"/>
</dbReference>
<dbReference type="KEGG" id="bsen:DP114_06615"/>
<dbReference type="RefSeq" id="WP_171975731.1">
    <property type="nucleotide sequence ID" value="NZ_CAWOXK010000001.1"/>
</dbReference>
<keyword evidence="2" id="KW-0269">Exonuclease</keyword>
<dbReference type="Proteomes" id="UP000503129">
    <property type="component" value="Chromosome"/>
</dbReference>
<name>A0A856MA61_9CYAN</name>
<dbReference type="GO" id="GO:0006506">
    <property type="term" value="P:GPI anchor biosynthetic process"/>
    <property type="evidence" value="ECO:0007669"/>
    <property type="project" value="TreeGrafter"/>
</dbReference>
<dbReference type="Pfam" id="PF03372">
    <property type="entry name" value="Exo_endo_phos"/>
    <property type="match status" value="1"/>
</dbReference>
<feature type="domain" description="Endonuclease/exonuclease/phosphatase" evidence="1">
    <location>
        <begin position="6"/>
        <end position="253"/>
    </location>
</feature>
<dbReference type="GO" id="GO:0016020">
    <property type="term" value="C:membrane"/>
    <property type="evidence" value="ECO:0007669"/>
    <property type="project" value="GOC"/>
</dbReference>
<dbReference type="Gene3D" id="3.60.10.10">
    <property type="entry name" value="Endonuclease/exonuclease/phosphatase"/>
    <property type="match status" value="1"/>
</dbReference>
<protein>
    <submittedName>
        <fullName evidence="2">Endonuclease/exonuclease/phosphatase family protein</fullName>
    </submittedName>
</protein>
<dbReference type="PROSITE" id="PS00726">
    <property type="entry name" value="AP_NUCLEASE_F1_1"/>
    <property type="match status" value="1"/>
</dbReference>
<keyword evidence="2" id="KW-0255">Endonuclease</keyword>
<dbReference type="GO" id="GO:0004519">
    <property type="term" value="F:endonuclease activity"/>
    <property type="evidence" value="ECO:0007669"/>
    <property type="project" value="UniProtKB-KW"/>
</dbReference>
<dbReference type="GO" id="GO:0004527">
    <property type="term" value="F:exonuclease activity"/>
    <property type="evidence" value="ECO:0007669"/>
    <property type="project" value="UniProtKB-KW"/>
</dbReference>
<dbReference type="GO" id="GO:0006281">
    <property type="term" value="P:DNA repair"/>
    <property type="evidence" value="ECO:0007669"/>
    <property type="project" value="InterPro"/>
</dbReference>
<sequence length="263" mass="30020">MVKLVTINILYDMADWEQRRTLLVDGLQAEQADVIALQEVKLPENTAAWLASELGMPYVHLIPDSRSTGINDMGVGNAILSRHPFVEEAVLDLQTQGRVAQYVQVNLDNQPLVFCNGHYYWYPGDHPERTKQVQLLIDWLGKFPSSIPIVAVGDFNGTPQTPAITLMKQHFTSAYVEYHGQEPEYTCPTPLARRSWKKALRQLIRDLISNRTLRPWRGTLDYIFINQHLRVRSCKVILNQPARESRTLYPSDHFGIAADLELV</sequence>
<dbReference type="PANTHER" id="PTHR14859">
    <property type="entry name" value="CALCOFLUOR WHITE HYPERSENSITIVE PROTEIN PRECURSOR"/>
    <property type="match status" value="1"/>
</dbReference>
<evidence type="ECO:0000313" key="3">
    <source>
        <dbReference type="Proteomes" id="UP000503129"/>
    </source>
</evidence>
<dbReference type="AlphaFoldDB" id="A0A856MA61"/>
<evidence type="ECO:0000313" key="2">
    <source>
        <dbReference type="EMBL" id="QDL07612.1"/>
    </source>
</evidence>
<dbReference type="EMBL" id="CP030118">
    <property type="protein sequence ID" value="QDL07612.1"/>
    <property type="molecule type" value="Genomic_DNA"/>
</dbReference>
<dbReference type="InterPro" id="IPR036691">
    <property type="entry name" value="Endo/exonu/phosph_ase_sf"/>
</dbReference>
<accession>A0A856MA61</accession>
<keyword evidence="3" id="KW-1185">Reference proteome</keyword>
<dbReference type="InterPro" id="IPR005135">
    <property type="entry name" value="Endo/exonuclease/phosphatase"/>
</dbReference>
<dbReference type="InterPro" id="IPR051916">
    <property type="entry name" value="GPI-anchor_lipid_remodeler"/>
</dbReference>
<organism evidence="2 3">
    <name type="scientific">Brasilonema sennae CENA114</name>
    <dbReference type="NCBI Taxonomy" id="415709"/>
    <lineage>
        <taxon>Bacteria</taxon>
        <taxon>Bacillati</taxon>
        <taxon>Cyanobacteriota</taxon>
        <taxon>Cyanophyceae</taxon>
        <taxon>Nostocales</taxon>
        <taxon>Scytonemataceae</taxon>
        <taxon>Brasilonema</taxon>
        <taxon>Bromeliae group (in: Brasilonema)</taxon>
    </lineage>
</organism>